<protein>
    <submittedName>
        <fullName evidence="8">Uncharacterized protein</fullName>
    </submittedName>
</protein>
<evidence type="ECO:0000259" key="7">
    <source>
        <dbReference type="PROSITE" id="PS51294"/>
    </source>
</evidence>
<dbReference type="AlphaFoldDB" id="A0A316VMC6"/>
<dbReference type="PROSITE" id="PS50090">
    <property type="entry name" value="MYB_LIKE"/>
    <property type="match status" value="2"/>
</dbReference>
<dbReference type="InterPro" id="IPR051575">
    <property type="entry name" value="Myb-like_DNA-bd"/>
</dbReference>
<feature type="domain" description="HTH myb-type" evidence="7">
    <location>
        <begin position="205"/>
        <end position="255"/>
    </location>
</feature>
<feature type="compositionally biased region" description="Basic and acidic residues" evidence="5">
    <location>
        <begin position="723"/>
        <end position="748"/>
    </location>
</feature>
<evidence type="ECO:0000256" key="1">
    <source>
        <dbReference type="ARBA" id="ARBA00023015"/>
    </source>
</evidence>
<dbReference type="STRING" id="1280837.A0A316VMC6"/>
<sequence length="762" mass="83970">MPKKQRPYPLIHAPIAAPYPPVRQACRTQLQQSQSNVPRSHAPSAQHQTHSPSLTSQQSIAQQQAYLWTNTVPSSVPMTRELRGIPPPWPNYLQHTVPQRQRKDLEELDLNNAYRQGSPVEQEERHANMHSSSPRSSMEPLLTESEKPGAVLRKGRWSRAEDERLMASIELYGPNKWKAVASDVGTRTGDQCWKRWNDSLDPTLKHDPWTEKEDESLLKAVRELGRAWSRIATERLNGRSGLSCKNRIDHLNRRHRRVMNFNSGHILHKLNVAMNRGGCVPNVTLMQKKDSLQEQPAEILVHTAMTPFDPAQAAANQPAAHEARAEQEAANAMYNNLRYDPMMPFSLTHNRDNVQANLETSAAMAAAAANGSTMDSAFSLEDNVNGSIQPGGNFDSHPTANAALTVPAYANSNTNAKLSYPRASVMTFNPHTVNFDEGYRRMVQQAQQAYRGRYPTVRPLLPPSENVKDGQWTNAGQSSGDHSSNSMHSTPIEATAVPSSNTVVTSMAQQSPVQTNINIGNGRMTEFHDPMNPSVSHALLNRPIDANTYVYNGMAHIARPPLYPNVQLNGGNAVQYASSSYPSSQQSNISMMSSPVSEMSQAGWNVPRDMNRGARNPLDIAALTSPTNVEPMGATSSRRPTNFIDKNRLDASYYATAHHAASIAHLISPEIPASVDNQMSAKEGEDVESGGHSSTSFSMDSQQNRRDGQSDQSSVIHQNVHIHGYDDSEFVHQEKNVDADGELDRELALESGHPSGQGNSSA</sequence>
<dbReference type="PANTHER" id="PTHR46621">
    <property type="entry name" value="SNRNA-ACTIVATING PROTEIN COMPLEX SUBUNIT 4"/>
    <property type="match status" value="1"/>
</dbReference>
<dbReference type="GO" id="GO:0042795">
    <property type="term" value="P:snRNA transcription by RNA polymerase II"/>
    <property type="evidence" value="ECO:0007669"/>
    <property type="project" value="TreeGrafter"/>
</dbReference>
<keyword evidence="1" id="KW-0805">Transcription regulation</keyword>
<dbReference type="Gene3D" id="1.10.10.60">
    <property type="entry name" value="Homeodomain-like"/>
    <property type="match status" value="2"/>
</dbReference>
<dbReference type="CDD" id="cd00167">
    <property type="entry name" value="SANT"/>
    <property type="match status" value="2"/>
</dbReference>
<feature type="region of interest" description="Disordered" evidence="5">
    <location>
        <begin position="679"/>
        <end position="762"/>
    </location>
</feature>
<dbReference type="GO" id="GO:0001006">
    <property type="term" value="F:RNA polymerase III type 3 promoter sequence-specific DNA binding"/>
    <property type="evidence" value="ECO:0007669"/>
    <property type="project" value="TreeGrafter"/>
</dbReference>
<feature type="region of interest" description="Disordered" evidence="5">
    <location>
        <begin position="461"/>
        <end position="492"/>
    </location>
</feature>
<feature type="region of interest" description="Disordered" evidence="5">
    <location>
        <begin position="114"/>
        <end position="150"/>
    </location>
</feature>
<dbReference type="InterPro" id="IPR017930">
    <property type="entry name" value="Myb_dom"/>
</dbReference>
<feature type="compositionally biased region" description="Polar residues" evidence="5">
    <location>
        <begin position="691"/>
        <end position="702"/>
    </location>
</feature>
<keyword evidence="2" id="KW-0238">DNA-binding</keyword>
<evidence type="ECO:0000313" key="9">
    <source>
        <dbReference type="Proteomes" id="UP000245771"/>
    </source>
</evidence>
<dbReference type="RefSeq" id="XP_025358746.1">
    <property type="nucleotide sequence ID" value="XM_025497619.1"/>
</dbReference>
<evidence type="ECO:0000313" key="8">
    <source>
        <dbReference type="EMBL" id="PWN38444.1"/>
    </source>
</evidence>
<organism evidence="8 9">
    <name type="scientific">Meira miltonrushii</name>
    <dbReference type="NCBI Taxonomy" id="1280837"/>
    <lineage>
        <taxon>Eukaryota</taxon>
        <taxon>Fungi</taxon>
        <taxon>Dikarya</taxon>
        <taxon>Basidiomycota</taxon>
        <taxon>Ustilaginomycotina</taxon>
        <taxon>Exobasidiomycetes</taxon>
        <taxon>Exobasidiales</taxon>
        <taxon>Brachybasidiaceae</taxon>
        <taxon>Meira</taxon>
    </lineage>
</organism>
<dbReference type="PANTHER" id="PTHR46621:SF1">
    <property type="entry name" value="SNRNA-ACTIVATING PROTEIN COMPLEX SUBUNIT 4"/>
    <property type="match status" value="1"/>
</dbReference>
<dbReference type="Proteomes" id="UP000245771">
    <property type="component" value="Unassembled WGS sequence"/>
</dbReference>
<proteinExistence type="predicted"/>
<evidence type="ECO:0000256" key="3">
    <source>
        <dbReference type="ARBA" id="ARBA00023163"/>
    </source>
</evidence>
<accession>A0A316VMC6</accession>
<name>A0A316VMC6_9BASI</name>
<dbReference type="GO" id="GO:0019185">
    <property type="term" value="C:snRNA-activating protein complex"/>
    <property type="evidence" value="ECO:0007669"/>
    <property type="project" value="TreeGrafter"/>
</dbReference>
<keyword evidence="3" id="KW-0804">Transcription</keyword>
<evidence type="ECO:0000256" key="2">
    <source>
        <dbReference type="ARBA" id="ARBA00023125"/>
    </source>
</evidence>
<evidence type="ECO:0000256" key="5">
    <source>
        <dbReference type="SAM" id="MobiDB-lite"/>
    </source>
</evidence>
<dbReference type="InterPro" id="IPR001005">
    <property type="entry name" value="SANT/Myb"/>
</dbReference>
<feature type="domain" description="HTH myb-type" evidence="7">
    <location>
        <begin position="149"/>
        <end position="204"/>
    </location>
</feature>
<dbReference type="SMART" id="SM00717">
    <property type="entry name" value="SANT"/>
    <property type="match status" value="2"/>
</dbReference>
<dbReference type="SUPFAM" id="SSF46689">
    <property type="entry name" value="Homeodomain-like"/>
    <property type="match status" value="1"/>
</dbReference>
<dbReference type="InParanoid" id="A0A316VMC6"/>
<feature type="domain" description="Myb-like" evidence="6">
    <location>
        <begin position="201"/>
        <end position="252"/>
    </location>
</feature>
<feature type="domain" description="Myb-like" evidence="6">
    <location>
        <begin position="149"/>
        <end position="200"/>
    </location>
</feature>
<keyword evidence="4" id="KW-0539">Nucleus</keyword>
<feature type="compositionally biased region" description="Low complexity" evidence="5">
    <location>
        <begin position="478"/>
        <end position="489"/>
    </location>
</feature>
<dbReference type="GO" id="GO:0042796">
    <property type="term" value="P:snRNA transcription by RNA polymerase III"/>
    <property type="evidence" value="ECO:0007669"/>
    <property type="project" value="TreeGrafter"/>
</dbReference>
<dbReference type="OrthoDB" id="2143914at2759"/>
<keyword evidence="9" id="KW-1185">Reference proteome</keyword>
<dbReference type="PROSITE" id="PS51294">
    <property type="entry name" value="HTH_MYB"/>
    <property type="match status" value="2"/>
</dbReference>
<dbReference type="InterPro" id="IPR009057">
    <property type="entry name" value="Homeodomain-like_sf"/>
</dbReference>
<reference evidence="8 9" key="1">
    <citation type="journal article" date="2018" name="Mol. Biol. Evol.">
        <title>Broad Genomic Sampling Reveals a Smut Pathogenic Ancestry of the Fungal Clade Ustilaginomycotina.</title>
        <authorList>
            <person name="Kijpornyongpan T."/>
            <person name="Mondo S.J."/>
            <person name="Barry K."/>
            <person name="Sandor L."/>
            <person name="Lee J."/>
            <person name="Lipzen A."/>
            <person name="Pangilinan J."/>
            <person name="LaButti K."/>
            <person name="Hainaut M."/>
            <person name="Henrissat B."/>
            <person name="Grigoriev I.V."/>
            <person name="Spatafora J.W."/>
            <person name="Aime M.C."/>
        </authorList>
    </citation>
    <scope>NUCLEOTIDE SEQUENCE [LARGE SCALE GENOMIC DNA]</scope>
    <source>
        <strain evidence="8 9">MCA 3882</strain>
    </source>
</reference>
<feature type="region of interest" description="Disordered" evidence="5">
    <location>
        <begin position="26"/>
        <end position="59"/>
    </location>
</feature>
<dbReference type="Pfam" id="PF13921">
    <property type="entry name" value="Myb_DNA-bind_6"/>
    <property type="match status" value="1"/>
</dbReference>
<dbReference type="GO" id="GO:0000978">
    <property type="term" value="F:RNA polymerase II cis-regulatory region sequence-specific DNA binding"/>
    <property type="evidence" value="ECO:0007669"/>
    <property type="project" value="TreeGrafter"/>
</dbReference>
<dbReference type="GeneID" id="37019400"/>
<dbReference type="EMBL" id="KZ819602">
    <property type="protein sequence ID" value="PWN38444.1"/>
    <property type="molecule type" value="Genomic_DNA"/>
</dbReference>
<evidence type="ECO:0000259" key="6">
    <source>
        <dbReference type="PROSITE" id="PS50090"/>
    </source>
</evidence>
<gene>
    <name evidence="8" type="ORF">FA14DRAFT_153764</name>
</gene>
<evidence type="ECO:0000256" key="4">
    <source>
        <dbReference type="ARBA" id="ARBA00023242"/>
    </source>
</evidence>